<dbReference type="InterPro" id="IPR033656">
    <property type="entry name" value="HisRS_anticodon"/>
</dbReference>
<keyword evidence="7 11" id="KW-0067">ATP-binding</keyword>
<dbReference type="InterPro" id="IPR015807">
    <property type="entry name" value="His-tRNA-ligase"/>
</dbReference>
<evidence type="ECO:0000256" key="11">
    <source>
        <dbReference type="HAMAP-Rule" id="MF_00127"/>
    </source>
</evidence>
<comment type="subunit">
    <text evidence="3 11">Homodimer.</text>
</comment>
<dbReference type="GO" id="GO:0140096">
    <property type="term" value="F:catalytic activity, acting on a protein"/>
    <property type="evidence" value="ECO:0007669"/>
    <property type="project" value="UniProtKB-ARBA"/>
</dbReference>
<evidence type="ECO:0000313" key="14">
    <source>
        <dbReference type="EMBL" id="GAM79294.1"/>
    </source>
</evidence>
<reference evidence="14 15" key="1">
    <citation type="submission" date="2015-01" db="EMBL/GenBank/DDBJ databases">
        <title>Lactococcus lactis subsp.lactis JCM 5805 whole genome shotgun sequence.</title>
        <authorList>
            <person name="Fujii T."/>
            <person name="Tomita Y."/>
            <person name="Ikushima S."/>
            <person name="Fujiwara D."/>
        </authorList>
    </citation>
    <scope>NUCLEOTIDE SEQUENCE [LARGE SCALE GENOMIC DNA]</scope>
    <source>
        <strain evidence="14 15">JCM 5805</strain>
    </source>
</reference>
<keyword evidence="5 11" id="KW-0436">Ligase</keyword>
<evidence type="ECO:0000256" key="2">
    <source>
        <dbReference type="ARBA" id="ARBA00008226"/>
    </source>
</evidence>
<dbReference type="EMBL" id="BBSI01000012">
    <property type="protein sequence ID" value="GAM79294.1"/>
    <property type="molecule type" value="Genomic_DNA"/>
</dbReference>
<dbReference type="EC" id="6.1.1.21" evidence="11"/>
<dbReference type="PATRIC" id="fig|1360.102.peg.2495"/>
<dbReference type="GO" id="GO:0006427">
    <property type="term" value="P:histidyl-tRNA aminoacylation"/>
    <property type="evidence" value="ECO:0007669"/>
    <property type="project" value="UniProtKB-UniRule"/>
</dbReference>
<evidence type="ECO:0000256" key="4">
    <source>
        <dbReference type="ARBA" id="ARBA00022490"/>
    </source>
</evidence>
<dbReference type="CDD" id="cd00859">
    <property type="entry name" value="HisRS_anticodon"/>
    <property type="match status" value="1"/>
</dbReference>
<evidence type="ECO:0000256" key="6">
    <source>
        <dbReference type="ARBA" id="ARBA00022741"/>
    </source>
</evidence>
<evidence type="ECO:0000256" key="9">
    <source>
        <dbReference type="ARBA" id="ARBA00023146"/>
    </source>
</evidence>
<dbReference type="Proteomes" id="UP000031847">
    <property type="component" value="Unassembled WGS sequence"/>
</dbReference>
<accession>A0A0B8QZ68</accession>
<dbReference type="AlphaFoldDB" id="A0A0B8QZ68"/>
<dbReference type="NCBIfam" id="TIGR00442">
    <property type="entry name" value="hisS"/>
    <property type="match status" value="1"/>
</dbReference>
<gene>
    <name evidence="11" type="primary">hisS</name>
    <name evidence="14" type="ORF">JCM5805K_0401</name>
</gene>
<feature type="binding site" evidence="12">
    <location>
        <begin position="97"/>
        <end position="99"/>
    </location>
    <ligand>
        <name>L-histidine</name>
        <dbReference type="ChEBI" id="CHEBI:57595"/>
    </ligand>
</feature>
<dbReference type="SUPFAM" id="SSF52954">
    <property type="entry name" value="Class II aaRS ABD-related"/>
    <property type="match status" value="1"/>
</dbReference>
<dbReference type="InterPro" id="IPR045864">
    <property type="entry name" value="aa-tRNA-synth_II/BPL/LPL"/>
</dbReference>
<dbReference type="PANTHER" id="PTHR43707:SF1">
    <property type="entry name" value="HISTIDINE--TRNA LIGASE, MITOCHONDRIAL-RELATED"/>
    <property type="match status" value="1"/>
</dbReference>
<dbReference type="InterPro" id="IPR041715">
    <property type="entry name" value="HisRS-like_core"/>
</dbReference>
<dbReference type="GO" id="GO:0004821">
    <property type="term" value="F:histidine-tRNA ligase activity"/>
    <property type="evidence" value="ECO:0007669"/>
    <property type="project" value="UniProtKB-UniRule"/>
</dbReference>
<dbReference type="GO" id="GO:0016740">
    <property type="term" value="F:transferase activity"/>
    <property type="evidence" value="ECO:0007669"/>
    <property type="project" value="UniProtKB-ARBA"/>
</dbReference>
<dbReference type="Gene3D" id="3.40.50.800">
    <property type="entry name" value="Anticodon-binding domain"/>
    <property type="match status" value="1"/>
</dbReference>
<keyword evidence="4 11" id="KW-0963">Cytoplasm</keyword>
<keyword evidence="8 11" id="KW-0648">Protein biosynthesis</keyword>
<feature type="binding site" evidence="12">
    <location>
        <begin position="279"/>
        <end position="280"/>
    </location>
    <ligand>
        <name>L-histidine</name>
        <dbReference type="ChEBI" id="CHEBI:57595"/>
    </ligand>
</feature>
<comment type="similarity">
    <text evidence="2 11">Belongs to the class-II aminoacyl-tRNA synthetase family.</text>
</comment>
<evidence type="ECO:0000256" key="7">
    <source>
        <dbReference type="ARBA" id="ARBA00022840"/>
    </source>
</evidence>
<feature type="binding site" evidence="12">
    <location>
        <position position="148"/>
    </location>
    <ligand>
        <name>L-histidine</name>
        <dbReference type="ChEBI" id="CHEBI:57595"/>
    </ligand>
</feature>
<dbReference type="Pfam" id="PF13393">
    <property type="entry name" value="tRNA-synt_His"/>
    <property type="match status" value="1"/>
</dbReference>
<dbReference type="InterPro" id="IPR006195">
    <property type="entry name" value="aa-tRNA-synth_II"/>
</dbReference>
<dbReference type="PROSITE" id="PS50862">
    <property type="entry name" value="AA_TRNA_LIGASE_II"/>
    <property type="match status" value="1"/>
</dbReference>
<dbReference type="CDD" id="cd00773">
    <property type="entry name" value="HisRS-like_core"/>
    <property type="match status" value="1"/>
</dbReference>
<evidence type="ECO:0000259" key="13">
    <source>
        <dbReference type="PROSITE" id="PS50862"/>
    </source>
</evidence>
<dbReference type="SUPFAM" id="SSF55681">
    <property type="entry name" value="Class II aaRS and biotin synthetases"/>
    <property type="match status" value="1"/>
</dbReference>
<proteinExistence type="inferred from homology"/>
<comment type="catalytic activity">
    <reaction evidence="10 11">
        <text>tRNA(His) + L-histidine + ATP = L-histidyl-tRNA(His) + AMP + diphosphate + H(+)</text>
        <dbReference type="Rhea" id="RHEA:17313"/>
        <dbReference type="Rhea" id="RHEA-COMP:9665"/>
        <dbReference type="Rhea" id="RHEA-COMP:9689"/>
        <dbReference type="ChEBI" id="CHEBI:15378"/>
        <dbReference type="ChEBI" id="CHEBI:30616"/>
        <dbReference type="ChEBI" id="CHEBI:33019"/>
        <dbReference type="ChEBI" id="CHEBI:57595"/>
        <dbReference type="ChEBI" id="CHEBI:78442"/>
        <dbReference type="ChEBI" id="CHEBI:78527"/>
        <dbReference type="ChEBI" id="CHEBI:456215"/>
        <dbReference type="EC" id="6.1.1.21"/>
    </reaction>
</comment>
<dbReference type="Gene3D" id="3.30.930.10">
    <property type="entry name" value="Bira Bifunctional Protein, Domain 2"/>
    <property type="match status" value="1"/>
</dbReference>
<evidence type="ECO:0000256" key="3">
    <source>
        <dbReference type="ARBA" id="ARBA00011738"/>
    </source>
</evidence>
<dbReference type="GO" id="GO:0005524">
    <property type="term" value="F:ATP binding"/>
    <property type="evidence" value="ECO:0007669"/>
    <property type="project" value="UniProtKB-UniRule"/>
</dbReference>
<evidence type="ECO:0000256" key="8">
    <source>
        <dbReference type="ARBA" id="ARBA00022917"/>
    </source>
</evidence>
<keyword evidence="9 11" id="KW-0030">Aminoacyl-tRNA synthetase</keyword>
<evidence type="ECO:0000256" key="12">
    <source>
        <dbReference type="PIRSR" id="PIRSR001549-1"/>
    </source>
</evidence>
<comment type="caution">
    <text evidence="14">The sequence shown here is derived from an EMBL/GenBank/DDBJ whole genome shotgun (WGS) entry which is preliminary data.</text>
</comment>
<organism evidence="14 15">
    <name type="scientific">Lactococcus lactis subsp. lactis</name>
    <name type="common">Streptococcus lactis</name>
    <dbReference type="NCBI Taxonomy" id="1360"/>
    <lineage>
        <taxon>Bacteria</taxon>
        <taxon>Bacillati</taxon>
        <taxon>Bacillota</taxon>
        <taxon>Bacilli</taxon>
        <taxon>Lactobacillales</taxon>
        <taxon>Streptococcaceae</taxon>
        <taxon>Lactococcus</taxon>
    </lineage>
</organism>
<evidence type="ECO:0000256" key="10">
    <source>
        <dbReference type="ARBA" id="ARBA00047639"/>
    </source>
</evidence>
<dbReference type="InterPro" id="IPR004516">
    <property type="entry name" value="HisRS/HisZ"/>
</dbReference>
<dbReference type="PANTHER" id="PTHR43707">
    <property type="entry name" value="HISTIDYL-TRNA SYNTHETASE"/>
    <property type="match status" value="1"/>
</dbReference>
<feature type="binding site" evidence="12">
    <location>
        <position position="130"/>
    </location>
    <ligand>
        <name>L-histidine</name>
        <dbReference type="ChEBI" id="CHEBI:57595"/>
    </ligand>
</feature>
<protein>
    <recommendedName>
        <fullName evidence="11">Histidine--tRNA ligase</fullName>
        <ecNumber evidence="11">6.1.1.21</ecNumber>
    </recommendedName>
    <alternativeName>
        <fullName evidence="11">Histidyl-tRNA synthetase</fullName>
        <shortName evidence="11">HisRS</shortName>
    </alternativeName>
</protein>
<keyword evidence="6 11" id="KW-0547">Nucleotide-binding</keyword>
<dbReference type="InterPro" id="IPR004154">
    <property type="entry name" value="Anticodon-bd"/>
</dbReference>
<dbReference type="Pfam" id="PF03129">
    <property type="entry name" value="HGTP_anticodon"/>
    <property type="match status" value="1"/>
</dbReference>
<feature type="binding site" evidence="12">
    <location>
        <position position="144"/>
    </location>
    <ligand>
        <name>L-histidine</name>
        <dbReference type="ChEBI" id="CHEBI:57595"/>
    </ligand>
</feature>
<feature type="domain" description="Aminoacyl-transfer RNA synthetases class-II family profile" evidence="13">
    <location>
        <begin position="1"/>
        <end position="341"/>
    </location>
</feature>
<name>A0A0B8QZ68_LACLL</name>
<dbReference type="PIRSF" id="PIRSF001549">
    <property type="entry name" value="His-tRNA_synth"/>
    <property type="match status" value="1"/>
</dbReference>
<feature type="binding site" evidence="12">
    <location>
        <position position="275"/>
    </location>
    <ligand>
        <name>L-histidine</name>
        <dbReference type="ChEBI" id="CHEBI:57595"/>
    </ligand>
</feature>
<evidence type="ECO:0000256" key="1">
    <source>
        <dbReference type="ARBA" id="ARBA00004496"/>
    </source>
</evidence>
<evidence type="ECO:0000256" key="5">
    <source>
        <dbReference type="ARBA" id="ARBA00022598"/>
    </source>
</evidence>
<dbReference type="GO" id="GO:0005737">
    <property type="term" value="C:cytoplasm"/>
    <property type="evidence" value="ECO:0007669"/>
    <property type="project" value="UniProtKB-SubCell"/>
</dbReference>
<comment type="subcellular location">
    <subcellularLocation>
        <location evidence="1 11">Cytoplasm</location>
    </subcellularLocation>
</comment>
<dbReference type="InterPro" id="IPR036621">
    <property type="entry name" value="Anticodon-bd_dom_sf"/>
</dbReference>
<sequence>MNNHKDFYSQLTERKKMKLQKPKGTADLLPAETAKWQYIEEIARGVFNDYNFKEIRTPMFESYELFSRATGETSDIVTKEMYDFEDKGGRHIALRPEGTASAVRAYIENKLYAPEVVKPVKLWYDAPMFRYERPQSGRLRQFHQFGVECLGVKNPAVDVEIIAMADTLFRQLGITGLKLALNTLGDMESRMAYRQALIDYLTPFENQLSEDSRRRLNENPLRVLDSKEAEDIAIVKNAPAILDYLNEASKAYFEEVKALLEALHIEYTIDPNMVRGLDYYNDTIFEFIVDFDGKDLTVCGGGRYDGLVEYFDGPATPAFGFGLGIERLLMIAQKQEINFIPEETLDVYIAVMGEKANLEATKLAESLREQAFKVERDFSNRKLGAQFKTAEKLGAELIITLGEDEIRTGQIKVKHNQTRKQVETTLKAVHESFAPIFEEIYADEEL</sequence>
<evidence type="ECO:0000313" key="15">
    <source>
        <dbReference type="Proteomes" id="UP000031847"/>
    </source>
</evidence>
<dbReference type="HAMAP" id="MF_00127">
    <property type="entry name" value="His_tRNA_synth"/>
    <property type="match status" value="1"/>
</dbReference>
<dbReference type="FunFam" id="3.30.930.10:FF:000005">
    <property type="entry name" value="Histidine--tRNA ligase"/>
    <property type="match status" value="1"/>
</dbReference>